<evidence type="ECO:0008006" key="4">
    <source>
        <dbReference type="Google" id="ProtNLM"/>
    </source>
</evidence>
<proteinExistence type="predicted"/>
<keyword evidence="1" id="KW-0175">Coiled coil</keyword>
<feature type="coiled-coil region" evidence="1">
    <location>
        <begin position="69"/>
        <end position="96"/>
    </location>
</feature>
<evidence type="ECO:0000313" key="3">
    <source>
        <dbReference type="Proteomes" id="UP001589607"/>
    </source>
</evidence>
<protein>
    <recommendedName>
        <fullName evidence="4">Phage protein</fullName>
    </recommendedName>
</protein>
<evidence type="ECO:0000256" key="1">
    <source>
        <dbReference type="SAM" id="Coils"/>
    </source>
</evidence>
<gene>
    <name evidence="2" type="ORF">ACFFVF_15530</name>
</gene>
<comment type="caution">
    <text evidence="2">The sequence shown here is derived from an EMBL/GenBank/DDBJ whole genome shotgun (WGS) entry which is preliminary data.</text>
</comment>
<organism evidence="2 3">
    <name type="scientific">Flavobacterium jumunjinense</name>
    <dbReference type="NCBI Taxonomy" id="998845"/>
    <lineage>
        <taxon>Bacteria</taxon>
        <taxon>Pseudomonadati</taxon>
        <taxon>Bacteroidota</taxon>
        <taxon>Flavobacteriia</taxon>
        <taxon>Flavobacteriales</taxon>
        <taxon>Flavobacteriaceae</taxon>
        <taxon>Flavobacterium</taxon>
    </lineage>
</organism>
<accession>A0ABV5GRB4</accession>
<name>A0ABV5GRB4_9FLAO</name>
<evidence type="ECO:0000313" key="2">
    <source>
        <dbReference type="EMBL" id="MFB9097929.1"/>
    </source>
</evidence>
<sequence length="174" mass="20533">MKKETIFKTKIILPQEEMAMLLNVSRSQWSMHKIGYRGLPAKSREKFGFILKIANELPLDSVHRKATVERQEQEQLEKLEAQLKDVAIKQFRLEKKCNEVEEKYQAALRTIDFVHLALSKKEFVGFEYEALTRIESKAIETLNRYSLYEQTQLKIKLEVLELEHKLLKRAIVNK</sequence>
<reference evidence="2 3" key="1">
    <citation type="submission" date="2024-09" db="EMBL/GenBank/DDBJ databases">
        <authorList>
            <person name="Sun Q."/>
            <person name="Mori K."/>
        </authorList>
    </citation>
    <scope>NUCLEOTIDE SEQUENCE [LARGE SCALE GENOMIC DNA]</scope>
    <source>
        <strain evidence="2 3">CECT 7955</strain>
    </source>
</reference>
<keyword evidence="3" id="KW-1185">Reference proteome</keyword>
<dbReference type="Proteomes" id="UP001589607">
    <property type="component" value="Unassembled WGS sequence"/>
</dbReference>
<dbReference type="EMBL" id="JBHMEY010000067">
    <property type="protein sequence ID" value="MFB9097929.1"/>
    <property type="molecule type" value="Genomic_DNA"/>
</dbReference>
<dbReference type="RefSeq" id="WP_236455933.1">
    <property type="nucleotide sequence ID" value="NZ_CBCSGE010000003.1"/>
</dbReference>